<dbReference type="InterPro" id="IPR020843">
    <property type="entry name" value="ER"/>
</dbReference>
<dbReference type="FunFam" id="3.40.50.720:FF:000039">
    <property type="entry name" value="Alcohol dehydrogenase AdhP"/>
    <property type="match status" value="1"/>
</dbReference>
<evidence type="ECO:0000256" key="2">
    <source>
        <dbReference type="ARBA" id="ARBA00008072"/>
    </source>
</evidence>
<dbReference type="GO" id="GO:0004022">
    <property type="term" value="F:alcohol dehydrogenase (NAD+) activity"/>
    <property type="evidence" value="ECO:0007669"/>
    <property type="project" value="TreeGrafter"/>
</dbReference>
<accession>A0A8H3I280</accession>
<dbReference type="Pfam" id="PF08240">
    <property type="entry name" value="ADH_N"/>
    <property type="match status" value="1"/>
</dbReference>
<name>A0A8H3I280_9LECA</name>
<reference evidence="8" key="1">
    <citation type="submission" date="2021-03" db="EMBL/GenBank/DDBJ databases">
        <authorList>
            <person name="Tagirdzhanova G."/>
        </authorList>
    </citation>
    <scope>NUCLEOTIDE SEQUENCE</scope>
</reference>
<dbReference type="EMBL" id="CAJPDR010000006">
    <property type="protein sequence ID" value="CAF9904435.1"/>
    <property type="molecule type" value="Genomic_DNA"/>
</dbReference>
<evidence type="ECO:0000256" key="6">
    <source>
        <dbReference type="ARBA" id="ARBA00023027"/>
    </source>
</evidence>
<dbReference type="InterPro" id="IPR011032">
    <property type="entry name" value="GroES-like_sf"/>
</dbReference>
<keyword evidence="4" id="KW-0862">Zinc</keyword>
<evidence type="ECO:0000256" key="1">
    <source>
        <dbReference type="ARBA" id="ARBA00001947"/>
    </source>
</evidence>
<proteinExistence type="inferred from homology"/>
<evidence type="ECO:0000259" key="7">
    <source>
        <dbReference type="SMART" id="SM00829"/>
    </source>
</evidence>
<evidence type="ECO:0000313" key="9">
    <source>
        <dbReference type="Proteomes" id="UP000664203"/>
    </source>
</evidence>
<dbReference type="AlphaFoldDB" id="A0A8H3I280"/>
<comment type="caution">
    <text evidence="8">The sequence shown here is derived from an EMBL/GenBank/DDBJ whole genome shotgun (WGS) entry which is preliminary data.</text>
</comment>
<evidence type="ECO:0000256" key="5">
    <source>
        <dbReference type="ARBA" id="ARBA00023002"/>
    </source>
</evidence>
<dbReference type="Proteomes" id="UP000664203">
    <property type="component" value="Unassembled WGS sequence"/>
</dbReference>
<dbReference type="SUPFAM" id="SSF50129">
    <property type="entry name" value="GroES-like"/>
    <property type="match status" value="1"/>
</dbReference>
<dbReference type="GO" id="GO:0005737">
    <property type="term" value="C:cytoplasm"/>
    <property type="evidence" value="ECO:0007669"/>
    <property type="project" value="TreeGrafter"/>
</dbReference>
<feature type="domain" description="Enoyl reductase (ER)" evidence="7">
    <location>
        <begin position="18"/>
        <end position="338"/>
    </location>
</feature>
<dbReference type="OrthoDB" id="256333at2759"/>
<dbReference type="Gene3D" id="3.90.180.10">
    <property type="entry name" value="Medium-chain alcohol dehydrogenases, catalytic domain"/>
    <property type="match status" value="1"/>
</dbReference>
<sequence length="341" mass="36435">MTPQIPKTHKAAMFKEKGGPLVVEEIETKQPQEGEVLVKVQACGICHSEIVVQQALFGTPFPRIPGHEVIGHVVAVGPHEKEWKIGDRVGGPWHGGHDGTCKQCQRGFNQACVNEQINGVTRDGGFAEYCILRSEAVVHIPTDVDAASYAPLLCAGVTVFNSMRQMKITSGETVAIQGLGGLGHLALQYANKMGYKVVALSSTGAKERFAKDLGAHVYVDASKENHAEALTKMGGAAMIVSTAPNPEIMGDLVNGLAPGGKLVLLSPTGEIKINTLPMIGKGASIHGWPSGQALDCEEAIDFAELHSVKCMIEKFPLAKANEAFEHMMGGHPRFRCVLVME</sequence>
<keyword evidence="3" id="KW-0479">Metal-binding</keyword>
<dbReference type="GO" id="GO:0046872">
    <property type="term" value="F:metal ion binding"/>
    <property type="evidence" value="ECO:0007669"/>
    <property type="project" value="UniProtKB-KW"/>
</dbReference>
<dbReference type="Gene3D" id="3.40.50.720">
    <property type="entry name" value="NAD(P)-binding Rossmann-like Domain"/>
    <property type="match status" value="1"/>
</dbReference>
<dbReference type="PANTHER" id="PTHR42940:SF7">
    <property type="entry name" value="ALCOHOL DEHYDROGENASE-LIKE N-TERMINAL DOMAIN-CONTAINING PROTEIN"/>
    <property type="match status" value="1"/>
</dbReference>
<dbReference type="InterPro" id="IPR013154">
    <property type="entry name" value="ADH-like_N"/>
</dbReference>
<keyword evidence="9" id="KW-1185">Reference proteome</keyword>
<comment type="similarity">
    <text evidence="2">Belongs to the zinc-containing alcohol dehydrogenase family.</text>
</comment>
<evidence type="ECO:0000256" key="3">
    <source>
        <dbReference type="ARBA" id="ARBA00022723"/>
    </source>
</evidence>
<dbReference type="PANTHER" id="PTHR42940">
    <property type="entry name" value="ALCOHOL DEHYDROGENASE 1-RELATED"/>
    <property type="match status" value="1"/>
</dbReference>
<dbReference type="SUPFAM" id="SSF51735">
    <property type="entry name" value="NAD(P)-binding Rossmann-fold domains"/>
    <property type="match status" value="1"/>
</dbReference>
<dbReference type="InterPro" id="IPR036291">
    <property type="entry name" value="NAD(P)-bd_dom_sf"/>
</dbReference>
<comment type="cofactor">
    <cofactor evidence="1">
        <name>Zn(2+)</name>
        <dbReference type="ChEBI" id="CHEBI:29105"/>
    </cofactor>
</comment>
<keyword evidence="6" id="KW-0520">NAD</keyword>
<dbReference type="SMART" id="SM00829">
    <property type="entry name" value="PKS_ER"/>
    <property type="match status" value="1"/>
</dbReference>
<gene>
    <name evidence="8" type="ORF">ALECFALPRED_008552</name>
</gene>
<keyword evidence="5" id="KW-0560">Oxidoreductase</keyword>
<dbReference type="Pfam" id="PF00107">
    <property type="entry name" value="ADH_zinc_N"/>
    <property type="match status" value="1"/>
</dbReference>
<dbReference type="InterPro" id="IPR013149">
    <property type="entry name" value="ADH-like_C"/>
</dbReference>
<evidence type="ECO:0000313" key="8">
    <source>
        <dbReference type="EMBL" id="CAF9904435.1"/>
    </source>
</evidence>
<organism evidence="8 9">
    <name type="scientific">Alectoria fallacina</name>
    <dbReference type="NCBI Taxonomy" id="1903189"/>
    <lineage>
        <taxon>Eukaryota</taxon>
        <taxon>Fungi</taxon>
        <taxon>Dikarya</taxon>
        <taxon>Ascomycota</taxon>
        <taxon>Pezizomycotina</taxon>
        <taxon>Lecanoromycetes</taxon>
        <taxon>OSLEUM clade</taxon>
        <taxon>Lecanoromycetidae</taxon>
        <taxon>Lecanorales</taxon>
        <taxon>Lecanorineae</taxon>
        <taxon>Parmeliaceae</taxon>
        <taxon>Alectoria</taxon>
    </lineage>
</organism>
<protein>
    <recommendedName>
        <fullName evidence="7">Enoyl reductase (ER) domain-containing protein</fullName>
    </recommendedName>
</protein>
<evidence type="ECO:0000256" key="4">
    <source>
        <dbReference type="ARBA" id="ARBA00022833"/>
    </source>
</evidence>